<keyword evidence="2" id="KW-1185">Reference proteome</keyword>
<proteinExistence type="predicted"/>
<protein>
    <submittedName>
        <fullName evidence="1">Uncharacterized protein</fullName>
    </submittedName>
</protein>
<sequence length="232" mass="24948">MFDDFLPDGLISQLDAQVAEEEPRLFEIAFDSNANSHGYAGSRRLWQAPGGLGPCGPAFTAAVSARLGDLFSATEIQPCPPARYEYELNAQFDGVFFERPIDSDFGPAAAARTTDRVISAVYYFSRPSARHSGIFRGHPPATLAANWSLSPSTAPSRRYPSPLSAPGWSPFPVSPGIRSPGFRRRATALPMRGCPSTAGSTAPARTPPARLRSLARAGAKPPNFLAFRRPLT</sequence>
<reference evidence="1 2" key="1">
    <citation type="submission" date="2024-03" db="EMBL/GenBank/DDBJ databases">
        <authorList>
            <person name="Jo J.-H."/>
        </authorList>
    </citation>
    <scope>NUCLEOTIDE SEQUENCE [LARGE SCALE GENOMIC DNA]</scope>
    <source>
        <strain evidence="1 2">AS3R-12</strain>
    </source>
</reference>
<name>A0ABU8S6R8_9SPHN</name>
<comment type="caution">
    <text evidence="1">The sequence shown here is derived from an EMBL/GenBank/DDBJ whole genome shotgun (WGS) entry which is preliminary data.</text>
</comment>
<accession>A0ABU8S6R8</accession>
<dbReference type="EMBL" id="JBBHJY010000002">
    <property type="protein sequence ID" value="MEJ6009662.1"/>
    <property type="molecule type" value="Genomic_DNA"/>
</dbReference>
<dbReference type="Proteomes" id="UP001379235">
    <property type="component" value="Unassembled WGS sequence"/>
</dbReference>
<organism evidence="1 2">
    <name type="scientific">Novosphingobium aquae</name>
    <dbReference type="NCBI Taxonomy" id="3133435"/>
    <lineage>
        <taxon>Bacteria</taxon>
        <taxon>Pseudomonadati</taxon>
        <taxon>Pseudomonadota</taxon>
        <taxon>Alphaproteobacteria</taxon>
        <taxon>Sphingomonadales</taxon>
        <taxon>Sphingomonadaceae</taxon>
        <taxon>Novosphingobium</taxon>
    </lineage>
</organism>
<gene>
    <name evidence="1" type="ORF">WG900_07000</name>
</gene>
<evidence type="ECO:0000313" key="2">
    <source>
        <dbReference type="Proteomes" id="UP001379235"/>
    </source>
</evidence>
<evidence type="ECO:0000313" key="1">
    <source>
        <dbReference type="EMBL" id="MEJ6009662.1"/>
    </source>
</evidence>